<dbReference type="InterPro" id="IPR036265">
    <property type="entry name" value="HIT-like_sf"/>
</dbReference>
<dbReference type="InterPro" id="IPR011146">
    <property type="entry name" value="HIT-like"/>
</dbReference>
<protein>
    <submittedName>
        <fullName evidence="3">Diadenosine tetraphosphate (Ap4A) HIT family hydrolase</fullName>
    </submittedName>
</protein>
<accession>A0A660L859</accession>
<evidence type="ECO:0000313" key="3">
    <source>
        <dbReference type="EMBL" id="RKQ90556.1"/>
    </source>
</evidence>
<dbReference type="Pfam" id="PF01230">
    <property type="entry name" value="HIT"/>
    <property type="match status" value="1"/>
</dbReference>
<dbReference type="AlphaFoldDB" id="A0A660L859"/>
<dbReference type="Proteomes" id="UP000278962">
    <property type="component" value="Unassembled WGS sequence"/>
</dbReference>
<dbReference type="SUPFAM" id="SSF54197">
    <property type="entry name" value="HIT-like"/>
    <property type="match status" value="1"/>
</dbReference>
<dbReference type="Gene3D" id="3.30.428.10">
    <property type="entry name" value="HIT-like"/>
    <property type="match status" value="1"/>
</dbReference>
<comment type="caution">
    <text evidence="3">The sequence shown here is derived from an EMBL/GenBank/DDBJ whole genome shotgun (WGS) entry which is preliminary data.</text>
</comment>
<evidence type="ECO:0000259" key="2">
    <source>
        <dbReference type="PROSITE" id="PS51084"/>
    </source>
</evidence>
<dbReference type="EMBL" id="RBIL01000001">
    <property type="protein sequence ID" value="RKQ90556.1"/>
    <property type="molecule type" value="Genomic_DNA"/>
</dbReference>
<gene>
    <name evidence="3" type="ORF">C8N24_0366</name>
</gene>
<reference evidence="3 4" key="1">
    <citation type="submission" date="2018-10" db="EMBL/GenBank/DDBJ databases">
        <title>Genomic Encyclopedia of Archaeal and Bacterial Type Strains, Phase II (KMG-II): from individual species to whole genera.</title>
        <authorList>
            <person name="Goeker M."/>
        </authorList>
    </citation>
    <scope>NUCLEOTIDE SEQUENCE [LARGE SCALE GENOMIC DNA]</scope>
    <source>
        <strain evidence="3 4">DSM 14954</strain>
    </source>
</reference>
<evidence type="ECO:0000313" key="4">
    <source>
        <dbReference type="Proteomes" id="UP000278962"/>
    </source>
</evidence>
<sequence>MTALYNLEAARTDAQREKMERLEAAGICIFCREHFEAHNSEPVEFEGEHWFVTRNAYPYAGTVAHFLLVPQRHVSSFDELPDEAGAELWALRRRLKAQYAPLAVATVERSGDMRYNGGSIAHLHVHFVVLDESPAKTVRFKVSATAQGE</sequence>
<name>A0A660L859_9ACTN</name>
<dbReference type="RefSeq" id="WP_121247376.1">
    <property type="nucleotide sequence ID" value="NZ_RBIL01000001.1"/>
</dbReference>
<keyword evidence="3" id="KW-0378">Hydrolase</keyword>
<dbReference type="GO" id="GO:0016787">
    <property type="term" value="F:hydrolase activity"/>
    <property type="evidence" value="ECO:0007669"/>
    <property type="project" value="UniProtKB-KW"/>
</dbReference>
<dbReference type="PROSITE" id="PS51084">
    <property type="entry name" value="HIT_2"/>
    <property type="match status" value="1"/>
</dbReference>
<organism evidence="3 4">
    <name type="scientific">Solirubrobacter pauli</name>
    <dbReference type="NCBI Taxonomy" id="166793"/>
    <lineage>
        <taxon>Bacteria</taxon>
        <taxon>Bacillati</taxon>
        <taxon>Actinomycetota</taxon>
        <taxon>Thermoleophilia</taxon>
        <taxon>Solirubrobacterales</taxon>
        <taxon>Solirubrobacteraceae</taxon>
        <taxon>Solirubrobacter</taxon>
    </lineage>
</organism>
<proteinExistence type="predicted"/>
<feature type="short sequence motif" description="Histidine triad motif" evidence="1">
    <location>
        <begin position="122"/>
        <end position="126"/>
    </location>
</feature>
<keyword evidence="4" id="KW-1185">Reference proteome</keyword>
<dbReference type="OrthoDB" id="3471106at2"/>
<evidence type="ECO:0000256" key="1">
    <source>
        <dbReference type="PROSITE-ProRule" id="PRU00464"/>
    </source>
</evidence>
<feature type="domain" description="HIT" evidence="2">
    <location>
        <begin position="29"/>
        <end position="137"/>
    </location>
</feature>